<dbReference type="Pfam" id="PF12511">
    <property type="entry name" value="DUF3716"/>
    <property type="match status" value="1"/>
</dbReference>
<protein>
    <submittedName>
        <fullName evidence="2">Uncharacterized protein</fullName>
    </submittedName>
</protein>
<feature type="region of interest" description="Disordered" evidence="1">
    <location>
        <begin position="44"/>
        <end position="75"/>
    </location>
</feature>
<name>A0AAN8A196_9PEZI</name>
<evidence type="ECO:0000313" key="3">
    <source>
        <dbReference type="Proteomes" id="UP001310594"/>
    </source>
</evidence>
<feature type="compositionally biased region" description="Polar residues" evidence="1">
    <location>
        <begin position="318"/>
        <end position="335"/>
    </location>
</feature>
<dbReference type="EMBL" id="JAVRQU010000010">
    <property type="protein sequence ID" value="KAK5697923.1"/>
    <property type="molecule type" value="Genomic_DNA"/>
</dbReference>
<feature type="region of interest" description="Disordered" evidence="1">
    <location>
        <begin position="679"/>
        <end position="704"/>
    </location>
</feature>
<evidence type="ECO:0000313" key="2">
    <source>
        <dbReference type="EMBL" id="KAK5697923.1"/>
    </source>
</evidence>
<dbReference type="Proteomes" id="UP001310594">
    <property type="component" value="Unassembled WGS sequence"/>
</dbReference>
<feature type="compositionally biased region" description="Basic and acidic residues" evidence="1">
    <location>
        <begin position="305"/>
        <end position="316"/>
    </location>
</feature>
<dbReference type="AlphaFoldDB" id="A0AAN8A196"/>
<feature type="region of interest" description="Disordered" evidence="1">
    <location>
        <begin position="1"/>
        <end position="20"/>
    </location>
</feature>
<feature type="region of interest" description="Disordered" evidence="1">
    <location>
        <begin position="547"/>
        <end position="589"/>
    </location>
</feature>
<accession>A0AAN8A196</accession>
<sequence length="850" mass="93214">MEKDDSIERSPASPVSAQLERLGIQSHDELLAFLRGHAGPGQSTIAYPWPSDGIAPAKTGSTDTVPSRPQGDDCSDAYTHGNDKFLCFGQTRIPGGKHDDLKQIDARIWRGDLDDPDRSIDGHPSWNAVVREYCAILDRSATTIVEADTFLDTKVYKGGENIVLCAGCDRSIATSLKVEMLKMRELPRGRLGIWVCKLLLSGDTKIHVLVRYQQLRAGGRIGHWQLRMRDGNYTSCFGLATGAMLEMHDPLIERCGPVSPNANNIARGLTEHCFNNAMLDRGVSTRPSAVAPTFVAINSIHTKRKTTELESSERQTKMQKSVPSTVTDNTGPMATFRSSPERLISLFRPQSSTQAARLVSSIGSAKQTHAERQFVAPLHLYLQPHRDYSLDILGLLRMHESKDTEAAKKWAKRPALRMLAKATGEESLESTIKPLYFRPNRAEFKALHNMEAALVQMTGEQVLDDEVCDNCNDGNGPFTTCVVHGDTHKGACANCIHNGGASRCSIRREREEAVRRVSEVPAETKTHEDEHNLTYPHAETIVVHRGPQASEHERPSEHTQPLAPGQGCSMSTRPNSEEELYYRTPPPRALRSAGKELTGYSAEDSNRCLDSAGGRVSDAAKGRLNDSTESIKKPVTSDEAACELESSIREGNHISADKSKFNLRDPLKSRLARSTFNTARTAVKAKPRNATDAPGADQPQRQEAIDSSSFYDEIRAAALQDPPAESAKPAASISDPNVYNTSFLDSVTLVVTIEDDPTVFEMGLGGCSTLDALMEKLTNRRFLGQVITDHLAIVSIKFRVSNNPAVPTTFIEPGNVTLYARLLKHIKACFEDGGKEEIALEATIELATSV</sequence>
<organism evidence="2 3">
    <name type="scientific">Elasticomyces elasticus</name>
    <dbReference type="NCBI Taxonomy" id="574655"/>
    <lineage>
        <taxon>Eukaryota</taxon>
        <taxon>Fungi</taxon>
        <taxon>Dikarya</taxon>
        <taxon>Ascomycota</taxon>
        <taxon>Pezizomycotina</taxon>
        <taxon>Dothideomycetes</taxon>
        <taxon>Dothideomycetidae</taxon>
        <taxon>Mycosphaerellales</taxon>
        <taxon>Teratosphaeriaceae</taxon>
        <taxon>Elasticomyces</taxon>
    </lineage>
</organism>
<dbReference type="InterPro" id="IPR022190">
    <property type="entry name" value="DUF3716"/>
</dbReference>
<proteinExistence type="predicted"/>
<reference evidence="2" key="1">
    <citation type="submission" date="2023-08" db="EMBL/GenBank/DDBJ databases">
        <title>Black Yeasts Isolated from many extreme environments.</title>
        <authorList>
            <person name="Coleine C."/>
            <person name="Stajich J.E."/>
            <person name="Selbmann L."/>
        </authorList>
    </citation>
    <scope>NUCLEOTIDE SEQUENCE</scope>
    <source>
        <strain evidence="2">CCFEE 5810</strain>
    </source>
</reference>
<gene>
    <name evidence="2" type="ORF">LTR97_006882</name>
</gene>
<comment type="caution">
    <text evidence="2">The sequence shown here is derived from an EMBL/GenBank/DDBJ whole genome shotgun (WGS) entry which is preliminary data.</text>
</comment>
<feature type="region of interest" description="Disordered" evidence="1">
    <location>
        <begin position="305"/>
        <end position="335"/>
    </location>
</feature>
<evidence type="ECO:0000256" key="1">
    <source>
        <dbReference type="SAM" id="MobiDB-lite"/>
    </source>
</evidence>